<keyword evidence="3" id="KW-1185">Reference proteome</keyword>
<evidence type="ECO:0000313" key="3">
    <source>
        <dbReference type="Proteomes" id="UP000647587"/>
    </source>
</evidence>
<dbReference type="InterPro" id="IPR036397">
    <property type="entry name" value="RNaseH_sf"/>
</dbReference>
<dbReference type="RefSeq" id="WP_189011684.1">
    <property type="nucleotide sequence ID" value="NZ_BMPP01000024.1"/>
</dbReference>
<proteinExistence type="predicted"/>
<evidence type="ECO:0000313" key="2">
    <source>
        <dbReference type="EMBL" id="GGK40932.1"/>
    </source>
</evidence>
<dbReference type="InterPro" id="IPR012337">
    <property type="entry name" value="RNaseH-like_sf"/>
</dbReference>
<gene>
    <name evidence="2" type="ORF">GCM10008955_38410</name>
</gene>
<dbReference type="Gene3D" id="3.30.420.10">
    <property type="entry name" value="Ribonuclease H-like superfamily/Ribonuclease H"/>
    <property type="match status" value="1"/>
</dbReference>
<name>A0ABQ2F2J5_9DEIO</name>
<feature type="domain" description="RNase H type-1" evidence="1">
    <location>
        <begin position="1"/>
        <end position="56"/>
    </location>
</feature>
<reference evidence="3" key="1">
    <citation type="journal article" date="2019" name="Int. J. Syst. Evol. Microbiol.">
        <title>The Global Catalogue of Microorganisms (GCM) 10K type strain sequencing project: providing services to taxonomists for standard genome sequencing and annotation.</title>
        <authorList>
            <consortium name="The Broad Institute Genomics Platform"/>
            <consortium name="The Broad Institute Genome Sequencing Center for Infectious Disease"/>
            <person name="Wu L."/>
            <person name="Ma J."/>
        </authorList>
    </citation>
    <scope>NUCLEOTIDE SEQUENCE [LARGE SCALE GENOMIC DNA]</scope>
    <source>
        <strain evidence="3">JCM 30331</strain>
    </source>
</reference>
<dbReference type="Pfam" id="PF00075">
    <property type="entry name" value="RNase_H"/>
    <property type="match status" value="1"/>
</dbReference>
<organism evidence="2 3">
    <name type="scientific">Deinococcus malanensis</name>
    <dbReference type="NCBI Taxonomy" id="1706855"/>
    <lineage>
        <taxon>Bacteria</taxon>
        <taxon>Thermotogati</taxon>
        <taxon>Deinococcota</taxon>
        <taxon>Deinococci</taxon>
        <taxon>Deinococcales</taxon>
        <taxon>Deinococcaceae</taxon>
        <taxon>Deinococcus</taxon>
    </lineage>
</organism>
<dbReference type="PROSITE" id="PS50879">
    <property type="entry name" value="RNASE_H_1"/>
    <property type="match status" value="1"/>
</dbReference>
<accession>A0ABQ2F2J5</accession>
<evidence type="ECO:0000259" key="1">
    <source>
        <dbReference type="PROSITE" id="PS50879"/>
    </source>
</evidence>
<dbReference type="EMBL" id="BMPP01000024">
    <property type="protein sequence ID" value="GGK40932.1"/>
    <property type="molecule type" value="Genomic_DNA"/>
</dbReference>
<dbReference type="InterPro" id="IPR002156">
    <property type="entry name" value="RNaseH_domain"/>
</dbReference>
<sequence>MIRQIVLATDGSYHRKSGRGGWAAVCTVGEQLWSISSHVNDAHSAHWMELLAIPNS</sequence>
<dbReference type="SUPFAM" id="SSF53098">
    <property type="entry name" value="Ribonuclease H-like"/>
    <property type="match status" value="1"/>
</dbReference>
<dbReference type="Proteomes" id="UP000647587">
    <property type="component" value="Unassembled WGS sequence"/>
</dbReference>
<protein>
    <recommendedName>
        <fullName evidence="1">RNase H type-1 domain-containing protein</fullName>
    </recommendedName>
</protein>
<comment type="caution">
    <text evidence="2">The sequence shown here is derived from an EMBL/GenBank/DDBJ whole genome shotgun (WGS) entry which is preliminary data.</text>
</comment>